<keyword evidence="3" id="KW-0378">Hydrolase</keyword>
<feature type="domain" description="Peptidase S1" evidence="7">
    <location>
        <begin position="207"/>
        <end position="367"/>
    </location>
</feature>
<reference evidence="9" key="1">
    <citation type="journal article" date="2019" name="Int. J. Syst. Evol. Microbiol.">
        <title>The Global Catalogue of Microorganisms (GCM) 10K type strain sequencing project: providing services to taxonomists for standard genome sequencing and annotation.</title>
        <authorList>
            <consortium name="The Broad Institute Genomics Platform"/>
            <consortium name="The Broad Institute Genome Sequencing Center for Infectious Disease"/>
            <person name="Wu L."/>
            <person name="Ma J."/>
        </authorList>
    </citation>
    <scope>NUCLEOTIDE SEQUENCE [LARGE SCALE GENOMIC DNA]</scope>
    <source>
        <strain evidence="9">CGMCC 1.18578</strain>
    </source>
</reference>
<keyword evidence="9" id="KW-1185">Reference proteome</keyword>
<feature type="signal peptide" evidence="6">
    <location>
        <begin position="1"/>
        <end position="23"/>
    </location>
</feature>
<dbReference type="CDD" id="cd21112">
    <property type="entry name" value="alphaLP-like"/>
    <property type="match status" value="1"/>
</dbReference>
<dbReference type="EMBL" id="JBHSNC010000013">
    <property type="protein sequence ID" value="MFC5528802.1"/>
    <property type="molecule type" value="Genomic_DNA"/>
</dbReference>
<dbReference type="Proteomes" id="UP001596108">
    <property type="component" value="Unassembled WGS sequence"/>
</dbReference>
<keyword evidence="4" id="KW-0720">Serine protease</keyword>
<feature type="chain" id="PRO_5047107501" evidence="6">
    <location>
        <begin position="24"/>
        <end position="382"/>
    </location>
</feature>
<evidence type="ECO:0000256" key="6">
    <source>
        <dbReference type="SAM" id="SignalP"/>
    </source>
</evidence>
<dbReference type="Pfam" id="PF00089">
    <property type="entry name" value="Trypsin"/>
    <property type="match status" value="1"/>
</dbReference>
<sequence length="382" mass="41663">MKKLAMLLFVLILTLVSMSTGFAEQGKPIIESNPASFEEENRQLTDARAIIGDYEAYGTFYVDKDRSFVLAIAKPDAGTDRIAKALKDKFSAQKVQIKIAKYATKELKKVSSEIYASFSELESAGSNLVSTSIDEALGKVVVEAKAMRPETQNKLQQKYGDILDIRVDAATPEEVETISRTDNFPVIGGGIATSGFCTLTATAKKGTERYIITAGHCLSGNGTTDIYQFSTKVGVDWAKAVSHDIGLIKVTESGRKISNKILRNSTTAYDYKYTATANVTQGSSYCKAGMATGYTCSEVISTSYNGLYQDTIKLKNPNWAFQDNGDSGAPLFSSLSVNYVLFGIMSTKSSTNDANAFATATKISYLNHYWSDYTLYTSDTDY</sequence>
<dbReference type="PRINTS" id="PR00861">
    <property type="entry name" value="ALYTICPTASE"/>
</dbReference>
<evidence type="ECO:0000313" key="8">
    <source>
        <dbReference type="EMBL" id="MFC5528802.1"/>
    </source>
</evidence>
<protein>
    <submittedName>
        <fullName evidence="8">S1 family peptidase</fullName>
    </submittedName>
</protein>
<comment type="caution">
    <text evidence="8">The sequence shown here is derived from an EMBL/GenBank/DDBJ whole genome shotgun (WGS) entry which is preliminary data.</text>
</comment>
<dbReference type="InterPro" id="IPR009003">
    <property type="entry name" value="Peptidase_S1_PA"/>
</dbReference>
<dbReference type="InterPro" id="IPR001254">
    <property type="entry name" value="Trypsin_dom"/>
</dbReference>
<keyword evidence="6" id="KW-0732">Signal</keyword>
<comment type="similarity">
    <text evidence="1">Belongs to the peptidase S1 family.</text>
</comment>
<dbReference type="SUPFAM" id="SSF50494">
    <property type="entry name" value="Trypsin-like serine proteases"/>
    <property type="match status" value="1"/>
</dbReference>
<dbReference type="InterPro" id="IPR001316">
    <property type="entry name" value="Pept_S1A_streptogrisin"/>
</dbReference>
<accession>A0ABW0QXQ8</accession>
<evidence type="ECO:0000256" key="4">
    <source>
        <dbReference type="ARBA" id="ARBA00022825"/>
    </source>
</evidence>
<organism evidence="8 9">
    <name type="scientific">Cohnella yongneupensis</name>
    <dbReference type="NCBI Taxonomy" id="425006"/>
    <lineage>
        <taxon>Bacteria</taxon>
        <taxon>Bacillati</taxon>
        <taxon>Bacillota</taxon>
        <taxon>Bacilli</taxon>
        <taxon>Bacillales</taxon>
        <taxon>Paenibacillaceae</taxon>
        <taxon>Cohnella</taxon>
    </lineage>
</organism>
<evidence type="ECO:0000313" key="9">
    <source>
        <dbReference type="Proteomes" id="UP001596108"/>
    </source>
</evidence>
<keyword evidence="5" id="KW-1015">Disulfide bond</keyword>
<evidence type="ECO:0000256" key="2">
    <source>
        <dbReference type="ARBA" id="ARBA00022670"/>
    </source>
</evidence>
<keyword evidence="2" id="KW-0645">Protease</keyword>
<evidence type="ECO:0000259" key="7">
    <source>
        <dbReference type="Pfam" id="PF00089"/>
    </source>
</evidence>
<dbReference type="Gene3D" id="2.40.10.10">
    <property type="entry name" value="Trypsin-like serine proteases"/>
    <property type="match status" value="2"/>
</dbReference>
<proteinExistence type="inferred from homology"/>
<name>A0ABW0QXQ8_9BACL</name>
<evidence type="ECO:0000256" key="3">
    <source>
        <dbReference type="ARBA" id="ARBA00022801"/>
    </source>
</evidence>
<dbReference type="RefSeq" id="WP_378110670.1">
    <property type="nucleotide sequence ID" value="NZ_JBHSNC010000013.1"/>
</dbReference>
<evidence type="ECO:0000256" key="5">
    <source>
        <dbReference type="ARBA" id="ARBA00023157"/>
    </source>
</evidence>
<dbReference type="InterPro" id="IPR043504">
    <property type="entry name" value="Peptidase_S1_PA_chymotrypsin"/>
</dbReference>
<evidence type="ECO:0000256" key="1">
    <source>
        <dbReference type="ARBA" id="ARBA00007664"/>
    </source>
</evidence>
<gene>
    <name evidence="8" type="ORF">ACFPQ4_04945</name>
</gene>